<dbReference type="EMBL" id="BARW01001221">
    <property type="protein sequence ID" value="GAI72511.1"/>
    <property type="molecule type" value="Genomic_DNA"/>
</dbReference>
<sequence>IPIWLAIILVCLAIIAVIVVATLAITSILDRFEHKPISEKIKKTWSKPTLIGAVNDFELELNLTPTPPAELEGMSEQELRDYCDMLAEEIAPPGIDWLPWVIGAGVGVLGLGTIAVLAKKKK</sequence>
<keyword evidence="1" id="KW-0812">Transmembrane</keyword>
<keyword evidence="1" id="KW-0472">Membrane</keyword>
<protein>
    <submittedName>
        <fullName evidence="2">Uncharacterized protein</fullName>
    </submittedName>
</protein>
<feature type="transmembrane region" description="Helical" evidence="1">
    <location>
        <begin position="97"/>
        <end position="118"/>
    </location>
</feature>
<feature type="non-terminal residue" evidence="2">
    <location>
        <position position="1"/>
    </location>
</feature>
<feature type="transmembrane region" description="Helical" evidence="1">
    <location>
        <begin position="7"/>
        <end position="29"/>
    </location>
</feature>
<proteinExistence type="predicted"/>
<reference evidence="2" key="1">
    <citation type="journal article" date="2014" name="Front. Microbiol.">
        <title>High frequency of phylogenetically diverse reductive dehalogenase-homologous genes in deep subseafloor sedimentary metagenomes.</title>
        <authorList>
            <person name="Kawai M."/>
            <person name="Futagami T."/>
            <person name="Toyoda A."/>
            <person name="Takaki Y."/>
            <person name="Nishi S."/>
            <person name="Hori S."/>
            <person name="Arai W."/>
            <person name="Tsubouchi T."/>
            <person name="Morono Y."/>
            <person name="Uchiyama I."/>
            <person name="Ito T."/>
            <person name="Fujiyama A."/>
            <person name="Inagaki F."/>
            <person name="Takami H."/>
        </authorList>
    </citation>
    <scope>NUCLEOTIDE SEQUENCE</scope>
    <source>
        <strain evidence="2">Expedition CK06-06</strain>
    </source>
</reference>
<organism evidence="2">
    <name type="scientific">marine sediment metagenome</name>
    <dbReference type="NCBI Taxonomy" id="412755"/>
    <lineage>
        <taxon>unclassified sequences</taxon>
        <taxon>metagenomes</taxon>
        <taxon>ecological metagenomes</taxon>
    </lineage>
</organism>
<name>X1S043_9ZZZZ</name>
<evidence type="ECO:0000256" key="1">
    <source>
        <dbReference type="SAM" id="Phobius"/>
    </source>
</evidence>
<keyword evidence="1" id="KW-1133">Transmembrane helix</keyword>
<accession>X1S043</accession>
<dbReference type="AlphaFoldDB" id="X1S043"/>
<comment type="caution">
    <text evidence="2">The sequence shown here is derived from an EMBL/GenBank/DDBJ whole genome shotgun (WGS) entry which is preliminary data.</text>
</comment>
<evidence type="ECO:0000313" key="2">
    <source>
        <dbReference type="EMBL" id="GAI72511.1"/>
    </source>
</evidence>
<gene>
    <name evidence="2" type="ORF">S12H4_04095</name>
</gene>